<protein>
    <submittedName>
        <fullName evidence="1">Uncharacterized protein</fullName>
    </submittedName>
</protein>
<dbReference type="EMBL" id="JAWWVP010000001">
    <property type="protein sequence ID" value="MDX5039454.1"/>
    <property type="molecule type" value="Genomic_DNA"/>
</dbReference>
<dbReference type="AlphaFoldDB" id="A0AAP6EMB8"/>
<accession>A0AAP6EMB8</accession>
<name>A0AAP6EMB8_STRAP</name>
<proteinExistence type="predicted"/>
<gene>
    <name evidence="1" type="ORF">SFH28_01070</name>
</gene>
<evidence type="ECO:0000313" key="1">
    <source>
        <dbReference type="EMBL" id="MDX5039454.1"/>
    </source>
</evidence>
<comment type="caution">
    <text evidence="1">The sequence shown here is derived from an EMBL/GenBank/DDBJ whole genome shotgun (WGS) entry which is preliminary data.</text>
</comment>
<organism evidence="1">
    <name type="scientific">Streptococcus anginosus</name>
    <dbReference type="NCBI Taxonomy" id="1328"/>
    <lineage>
        <taxon>Bacteria</taxon>
        <taxon>Bacillati</taxon>
        <taxon>Bacillota</taxon>
        <taxon>Bacilli</taxon>
        <taxon>Lactobacillales</taxon>
        <taxon>Streptococcaceae</taxon>
        <taxon>Streptococcus</taxon>
        <taxon>Streptococcus anginosus group</taxon>
    </lineage>
</organism>
<dbReference type="RefSeq" id="WP_021001776.1">
    <property type="nucleotide sequence ID" value="NZ_CP012805.1"/>
</dbReference>
<sequence>MAKSLQSQIKGIERDMVREMNKMVKRANKKINPVILPTQLDSTSSALNFNEYHQDNSTHVSVGGDMMNSQIGGRNNSITVIYTDTDIEKILENIKEYSRTLKDEEQTELVTMLHEIQMSGKVENHMIFFDKHPILAMAFSAIVTWGIDNGMDSLVNIISRVFE</sequence>
<reference evidence="1" key="1">
    <citation type="submission" date="2023-11" db="EMBL/GenBank/DDBJ databases">
        <title>Streptococcus anginosus urogential strains.</title>
        <authorList>
            <person name="Appleberry H."/>
            <person name="Garcia-Israel J."/>
            <person name="Wolfe A."/>
            <person name="Putonti C."/>
        </authorList>
    </citation>
    <scope>NUCLEOTIDE SEQUENCE</scope>
    <source>
        <strain evidence="1">UMB1758</strain>
    </source>
</reference>